<evidence type="ECO:0000313" key="2">
    <source>
        <dbReference type="Proteomes" id="UP001320706"/>
    </source>
</evidence>
<name>A0ACC3S7A4_9PEZI</name>
<dbReference type="Proteomes" id="UP001320706">
    <property type="component" value="Unassembled WGS sequence"/>
</dbReference>
<proteinExistence type="predicted"/>
<keyword evidence="2" id="KW-1185">Reference proteome</keyword>
<dbReference type="EMBL" id="JAMKPW020000038">
    <property type="protein sequence ID" value="KAK8200903.1"/>
    <property type="molecule type" value="Genomic_DNA"/>
</dbReference>
<accession>A0ACC3S7A4</accession>
<protein>
    <submittedName>
        <fullName evidence="1">Uncharacterized protein</fullName>
    </submittedName>
</protein>
<evidence type="ECO:0000313" key="1">
    <source>
        <dbReference type="EMBL" id="KAK8200903.1"/>
    </source>
</evidence>
<sequence length="810" mass="88449">MLPSNPPETEPPCGVWARGNTRGYPTSIPTRSLTCRNRKLKCDEQHRNGAAACGQCTKANRECVPSPAVVFRHQQNASMNGEPSATNTSLNSFYGYKETFNKNSVWVDIPRDLTFIHTTDPYNQTEISAEELLANSFAESPPPHVRQSHGTSYQQDHYGTSAAPYPAYDQSSTHGLEALSAAASGDHYAFHTSSQPAHHQRSQSQQTSSGPSRYPQPTPPPQNVSYLLNHAASDALASAIDPRLQLEASAIAAVDETARVQASEGRPVEESADSDEDVPFLLQYFSEGPGAWMDLFDLGTFFAVDVPVKASSCPLLLYAAIALSAKALGRVNRGPSSAGRSLSWQRAAESSRQPAYWLHKGSKYYDCAVTLLRRALINETGPLSAGQVTPPTTEGNAGLPCPEPSVDDRGGMVTQGHDSLPRADSDELIATTAILCVYEFLDASGHEWSQHLDGAKSLFEIAKDSTTSLNLVPTGDDAPYLPRSSKGRRAVFWNICRQDMLSAFINNSTTRLDTADLSMWRSAGLHISQSGYILPSNDPKHHEPMQDDMISNALIWLMMKLINFIAAGDDVDESLSPLGFGIRQNQLLEYWEGLDRQLNVWHDGLPDSFKSTATTWPDNDTVSGLLHDIARHIQAKSIQRAPNPTSDIPKKWFARPMCASTMQSFHFARIQLLHNKPHVSTGTPRQQRGPSSSSRRPSTPHAPPMSPGSSLAQRHASYAAILQHSRHHAREIVAIAQAQTDEGVRIHSVQPLYTAGQVLGIANANAEGGEVVERMRTVVVGLLRGIESDTGWATEYRVAQLLEEWGVGEA</sequence>
<comment type="caution">
    <text evidence="1">The sequence shown here is derived from an EMBL/GenBank/DDBJ whole genome shotgun (WGS) entry which is preliminary data.</text>
</comment>
<gene>
    <name evidence="1" type="ORF">M8818_006221</name>
</gene>
<organism evidence="1 2">
    <name type="scientific">Zalaria obscura</name>
    <dbReference type="NCBI Taxonomy" id="2024903"/>
    <lineage>
        <taxon>Eukaryota</taxon>
        <taxon>Fungi</taxon>
        <taxon>Dikarya</taxon>
        <taxon>Ascomycota</taxon>
        <taxon>Pezizomycotina</taxon>
        <taxon>Dothideomycetes</taxon>
        <taxon>Dothideomycetidae</taxon>
        <taxon>Dothideales</taxon>
        <taxon>Zalariaceae</taxon>
        <taxon>Zalaria</taxon>
    </lineage>
</organism>
<reference evidence="1" key="1">
    <citation type="submission" date="2024-02" db="EMBL/GenBank/DDBJ databases">
        <title>Metagenome Assembled Genome of Zalaria obscura JY119.</title>
        <authorList>
            <person name="Vighnesh L."/>
            <person name="Jagadeeshwari U."/>
            <person name="Venkata Ramana C."/>
            <person name="Sasikala C."/>
        </authorList>
    </citation>
    <scope>NUCLEOTIDE SEQUENCE</scope>
    <source>
        <strain evidence="1">JY119</strain>
    </source>
</reference>